<name>A0A8S5QQR2_9CAUD</name>
<proteinExistence type="predicted"/>
<evidence type="ECO:0000313" key="1">
    <source>
        <dbReference type="EMBL" id="DAE21145.1"/>
    </source>
</evidence>
<sequence>MKEINFHDGGMPIHLDDLKLLQSFSKNVVVLLIKSLVGEKVEAFAMNLPKVKRAPEGGVIVSPGAMYVDGDILSWNEARVADIIEGMPIYACIREVTSENRLFADGQEHPCRIEKEVYFSSSKDGVAKAYDITIMPILADLLEKNVEEGDWVDIGNGRLYNGYTGKARARAVNKRTRIQFNLMSDETSWREPYELNGKQLYLVCNVVPRWEKAFLKGIEVKTGYLNKSIGTLKWPPGAPVLIFEPVSSTATPRDCPIVLDITL</sequence>
<reference evidence="1" key="1">
    <citation type="journal article" date="2021" name="Proc. Natl. Acad. Sci. U.S.A.">
        <title>A Catalog of Tens of Thousands of Viruses from Human Metagenomes Reveals Hidden Associations with Chronic Diseases.</title>
        <authorList>
            <person name="Tisza M.J."/>
            <person name="Buck C.B."/>
        </authorList>
    </citation>
    <scope>NUCLEOTIDE SEQUENCE</scope>
    <source>
        <strain evidence="1">CtStS16</strain>
    </source>
</reference>
<accession>A0A8S5QQR2</accession>
<dbReference type="EMBL" id="BK015708">
    <property type="protein sequence ID" value="DAE21145.1"/>
    <property type="molecule type" value="Genomic_DNA"/>
</dbReference>
<organism evidence="1">
    <name type="scientific">Myoviridae sp. ctStS16</name>
    <dbReference type="NCBI Taxonomy" id="2826654"/>
    <lineage>
        <taxon>Viruses</taxon>
        <taxon>Duplodnaviria</taxon>
        <taxon>Heunggongvirae</taxon>
        <taxon>Uroviricota</taxon>
        <taxon>Caudoviricetes</taxon>
    </lineage>
</organism>
<protein>
    <submittedName>
        <fullName evidence="1">Uncharacterized protein</fullName>
    </submittedName>
</protein>